<dbReference type="InterPro" id="IPR027417">
    <property type="entry name" value="P-loop_NTPase"/>
</dbReference>
<dbReference type="InterPro" id="IPR003593">
    <property type="entry name" value="AAA+_ATPase"/>
</dbReference>
<dbReference type="InterPro" id="IPR003960">
    <property type="entry name" value="ATPase_AAA_CS"/>
</dbReference>
<comment type="subcellular location">
    <subcellularLocation>
        <location evidence="15">Cell membrane</location>
        <topology evidence="15">Multi-pass membrane protein</topology>
        <orientation evidence="15">Cytoplasmic side</orientation>
    </subcellularLocation>
    <subcellularLocation>
        <location evidence="1">Membrane</location>
    </subcellularLocation>
</comment>
<dbReference type="Proteomes" id="UP000179164">
    <property type="component" value="Unassembled WGS sequence"/>
</dbReference>
<keyword evidence="9 15" id="KW-0862">Zinc</keyword>
<dbReference type="Pfam" id="PF17862">
    <property type="entry name" value="AAA_lid_3"/>
    <property type="match status" value="1"/>
</dbReference>
<dbReference type="InterPro" id="IPR000642">
    <property type="entry name" value="Peptidase_M41"/>
</dbReference>
<name>A0A1G2B8V5_9BACT</name>
<feature type="binding site" evidence="15">
    <location>
        <position position="426"/>
    </location>
    <ligand>
        <name>Zn(2+)</name>
        <dbReference type="ChEBI" id="CHEBI:29105"/>
        <note>catalytic</note>
    </ligand>
</feature>
<keyword evidence="3 15" id="KW-1003">Cell membrane</keyword>
<dbReference type="AlphaFoldDB" id="A0A1G2B8V5"/>
<proteinExistence type="inferred from homology"/>
<keyword evidence="18" id="KW-0132">Cell division</keyword>
<dbReference type="PANTHER" id="PTHR23076">
    <property type="entry name" value="METALLOPROTEASE M41 FTSH"/>
    <property type="match status" value="1"/>
</dbReference>
<dbReference type="Gene3D" id="3.40.50.300">
    <property type="entry name" value="P-loop containing nucleotide triphosphate hydrolases"/>
    <property type="match status" value="1"/>
</dbReference>
<keyword evidence="11 15" id="KW-1133">Transmembrane helix</keyword>
<evidence type="ECO:0000256" key="7">
    <source>
        <dbReference type="ARBA" id="ARBA00022741"/>
    </source>
</evidence>
<keyword evidence="4 15" id="KW-0645">Protease</keyword>
<keyword evidence="13 15" id="KW-0472">Membrane</keyword>
<feature type="binding site" evidence="15">
    <location>
        <begin position="204"/>
        <end position="211"/>
    </location>
    <ligand>
        <name>ATP</name>
        <dbReference type="ChEBI" id="CHEBI:30616"/>
    </ligand>
</feature>
<keyword evidence="12 15" id="KW-0482">Metalloprotease</keyword>
<sequence>MRSLARNFLIFFLVIVVIMGVLSLFNSSLNKPEIVGIATIVEKITQKEVQTIDVQGDKLTVTLKEGNQLESRKEPTDSLSALLKNYGVDPAIYKDVAINVKDVSGTAFWLGSILPFLIPFILIGLFLWFMMRQAQGANTRALSFGQSQAREVRAEDKKKRTTFKDVAGAKEAKEELMEVVEFLRSPDKFLALGARIPKGALLVGAPGTGKTLLARAVAGEANVPFFNISGSEFVEMFVGVGAARVRDLFKRAKRSAPCIVFIDEIDAVGRQRGAGLGGSHDEREQTLNQILVEMDGFDTHTNVIILAATNRPDVLDPALLRPGRFDRRIFIDMPDIGDREAILKVHAANKPLAKDVDLRAVAQRTPGFTGADLANLLNEAAILTARRNKKQITIDECFEGVEKVLLGPERKSHMLSKKEKRITAYHEAGHALVAHELPHADPVRKVSIVSRGRAGGFTLKLPSEDRHLHSRLEFLDDLSVMLAGHAAEKIVFDDITTGASNDLKEATKLARQIVTEFGMSEKLGPRTYGQREEMIFLGKEIHERRDYSEHVAKLIDAEVSEIIHNAYIVAKDVITKVRPRLEDIVNKLLEKETLEQAEFEAIFTPASS</sequence>
<dbReference type="EMBL" id="MHKE01000005">
    <property type="protein sequence ID" value="OGY84710.1"/>
    <property type="molecule type" value="Genomic_DNA"/>
</dbReference>
<evidence type="ECO:0000256" key="6">
    <source>
        <dbReference type="ARBA" id="ARBA00022723"/>
    </source>
</evidence>
<dbReference type="FunFam" id="3.40.50.300:FF:000001">
    <property type="entry name" value="ATP-dependent zinc metalloprotease FtsH"/>
    <property type="match status" value="1"/>
</dbReference>
<dbReference type="GO" id="GO:0051301">
    <property type="term" value="P:cell division"/>
    <property type="evidence" value="ECO:0007669"/>
    <property type="project" value="UniProtKB-KW"/>
</dbReference>
<dbReference type="PANTHER" id="PTHR23076:SF97">
    <property type="entry name" value="ATP-DEPENDENT ZINC METALLOPROTEASE YME1L1"/>
    <property type="match status" value="1"/>
</dbReference>
<comment type="similarity">
    <text evidence="2 15">In the C-terminal section; belongs to the peptidase M41 family.</text>
</comment>
<evidence type="ECO:0000256" key="11">
    <source>
        <dbReference type="ARBA" id="ARBA00022989"/>
    </source>
</evidence>
<comment type="function">
    <text evidence="15">Acts as a processive, ATP-dependent zinc metallopeptidase for both cytoplasmic and membrane proteins. Plays a role in the quality control of integral membrane proteins.</text>
</comment>
<comment type="caution">
    <text evidence="18">The sequence shown here is derived from an EMBL/GenBank/DDBJ whole genome shotgun (WGS) entry which is preliminary data.</text>
</comment>
<dbReference type="InterPro" id="IPR041569">
    <property type="entry name" value="AAA_lid_3"/>
</dbReference>
<evidence type="ECO:0000313" key="19">
    <source>
        <dbReference type="Proteomes" id="UP000179164"/>
    </source>
</evidence>
<feature type="transmembrane region" description="Helical" evidence="15">
    <location>
        <begin position="7"/>
        <end position="25"/>
    </location>
</feature>
<keyword evidence="10 15" id="KW-0067">ATP-binding</keyword>
<reference evidence="18 19" key="1">
    <citation type="journal article" date="2016" name="Nat. Commun.">
        <title>Thousands of microbial genomes shed light on interconnected biogeochemical processes in an aquifer system.</title>
        <authorList>
            <person name="Anantharaman K."/>
            <person name="Brown C.T."/>
            <person name="Hug L.A."/>
            <person name="Sharon I."/>
            <person name="Castelle C.J."/>
            <person name="Probst A.J."/>
            <person name="Thomas B.C."/>
            <person name="Singh A."/>
            <person name="Wilkins M.J."/>
            <person name="Karaoz U."/>
            <person name="Brodie E.L."/>
            <person name="Williams K.H."/>
            <person name="Hubbard S.S."/>
            <person name="Banfield J.F."/>
        </authorList>
    </citation>
    <scope>NUCLEOTIDE SEQUENCE [LARGE SCALE GENOMIC DNA]</scope>
</reference>
<dbReference type="PROSITE" id="PS00674">
    <property type="entry name" value="AAA"/>
    <property type="match status" value="1"/>
</dbReference>
<comment type="similarity">
    <text evidence="14 15">In the central section; belongs to the AAA ATPase family.</text>
</comment>
<feature type="binding site" evidence="15">
    <location>
        <position position="430"/>
    </location>
    <ligand>
        <name>Zn(2+)</name>
        <dbReference type="ChEBI" id="CHEBI:29105"/>
        <note>catalytic</note>
    </ligand>
</feature>
<evidence type="ECO:0000256" key="13">
    <source>
        <dbReference type="ARBA" id="ARBA00023136"/>
    </source>
</evidence>
<keyword evidence="8 15" id="KW-0378">Hydrolase</keyword>
<dbReference type="SUPFAM" id="SSF140990">
    <property type="entry name" value="FtsH protease domain-like"/>
    <property type="match status" value="1"/>
</dbReference>
<evidence type="ECO:0000256" key="5">
    <source>
        <dbReference type="ARBA" id="ARBA00022692"/>
    </source>
</evidence>
<feature type="transmembrane region" description="Helical" evidence="15">
    <location>
        <begin position="107"/>
        <end position="130"/>
    </location>
</feature>
<evidence type="ECO:0000256" key="14">
    <source>
        <dbReference type="ARBA" id="ARBA00061570"/>
    </source>
</evidence>
<dbReference type="InterPro" id="IPR005936">
    <property type="entry name" value="FtsH"/>
</dbReference>
<feature type="active site" evidence="15">
    <location>
        <position position="427"/>
    </location>
</feature>
<dbReference type="FunFam" id="1.20.58.760:FF:000001">
    <property type="entry name" value="ATP-dependent zinc metalloprotease FtsH"/>
    <property type="match status" value="1"/>
</dbReference>
<accession>A0A1G2B8V5</accession>
<comment type="subunit">
    <text evidence="15">Homohexamer.</text>
</comment>
<organism evidence="18 19">
    <name type="scientific">Candidatus Kerfeldbacteria bacterium RIFCSPLOWO2_01_FULL_48_11</name>
    <dbReference type="NCBI Taxonomy" id="1798543"/>
    <lineage>
        <taxon>Bacteria</taxon>
        <taxon>Candidatus Kerfeldiibacteriota</taxon>
    </lineage>
</organism>
<dbReference type="EC" id="3.4.24.-" evidence="15"/>
<protein>
    <recommendedName>
        <fullName evidence="15">ATP-dependent zinc metalloprotease FtsH</fullName>
        <ecNumber evidence="15">3.4.24.-</ecNumber>
    </recommendedName>
</protein>
<evidence type="ECO:0000256" key="9">
    <source>
        <dbReference type="ARBA" id="ARBA00022833"/>
    </source>
</evidence>
<dbReference type="GO" id="GO:0008270">
    <property type="term" value="F:zinc ion binding"/>
    <property type="evidence" value="ECO:0007669"/>
    <property type="project" value="UniProtKB-UniRule"/>
</dbReference>
<dbReference type="SUPFAM" id="SSF52540">
    <property type="entry name" value="P-loop containing nucleoside triphosphate hydrolases"/>
    <property type="match status" value="1"/>
</dbReference>
<evidence type="ECO:0000256" key="2">
    <source>
        <dbReference type="ARBA" id="ARBA00010044"/>
    </source>
</evidence>
<evidence type="ECO:0000256" key="16">
    <source>
        <dbReference type="RuleBase" id="RU003651"/>
    </source>
</evidence>
<keyword evidence="7 15" id="KW-0547">Nucleotide-binding</keyword>
<comment type="similarity">
    <text evidence="16">Belongs to the AAA ATPase family.</text>
</comment>
<dbReference type="GO" id="GO:0030163">
    <property type="term" value="P:protein catabolic process"/>
    <property type="evidence" value="ECO:0007669"/>
    <property type="project" value="UniProtKB-UniRule"/>
</dbReference>
<keyword evidence="5 15" id="KW-0812">Transmembrane</keyword>
<evidence type="ECO:0000256" key="12">
    <source>
        <dbReference type="ARBA" id="ARBA00023049"/>
    </source>
</evidence>
<evidence type="ECO:0000256" key="8">
    <source>
        <dbReference type="ARBA" id="ARBA00022801"/>
    </source>
</evidence>
<evidence type="ECO:0000256" key="1">
    <source>
        <dbReference type="ARBA" id="ARBA00004370"/>
    </source>
</evidence>
<dbReference type="HAMAP" id="MF_01458">
    <property type="entry name" value="FtsH"/>
    <property type="match status" value="1"/>
</dbReference>
<dbReference type="GO" id="GO:0004222">
    <property type="term" value="F:metalloendopeptidase activity"/>
    <property type="evidence" value="ECO:0007669"/>
    <property type="project" value="InterPro"/>
</dbReference>
<dbReference type="FunFam" id="1.10.8.60:FF:000001">
    <property type="entry name" value="ATP-dependent zinc metalloprotease FtsH"/>
    <property type="match status" value="1"/>
</dbReference>
<dbReference type="GO" id="GO:0005524">
    <property type="term" value="F:ATP binding"/>
    <property type="evidence" value="ECO:0007669"/>
    <property type="project" value="UniProtKB-UniRule"/>
</dbReference>
<evidence type="ECO:0000256" key="15">
    <source>
        <dbReference type="HAMAP-Rule" id="MF_01458"/>
    </source>
</evidence>
<keyword evidence="18" id="KW-0131">Cell cycle</keyword>
<dbReference type="GO" id="GO:0005886">
    <property type="term" value="C:plasma membrane"/>
    <property type="evidence" value="ECO:0007669"/>
    <property type="project" value="UniProtKB-SubCell"/>
</dbReference>
<dbReference type="CDD" id="cd19501">
    <property type="entry name" value="RecA-like_FtsH"/>
    <property type="match status" value="1"/>
</dbReference>
<dbReference type="Pfam" id="PF01434">
    <property type="entry name" value="Peptidase_M41"/>
    <property type="match status" value="1"/>
</dbReference>
<dbReference type="GO" id="GO:0004176">
    <property type="term" value="F:ATP-dependent peptidase activity"/>
    <property type="evidence" value="ECO:0007669"/>
    <property type="project" value="InterPro"/>
</dbReference>
<feature type="binding site" evidence="15">
    <location>
        <position position="502"/>
    </location>
    <ligand>
        <name>Zn(2+)</name>
        <dbReference type="ChEBI" id="CHEBI:29105"/>
        <note>catalytic</note>
    </ligand>
</feature>
<dbReference type="Gene3D" id="1.10.8.60">
    <property type="match status" value="1"/>
</dbReference>
<dbReference type="NCBIfam" id="TIGR01241">
    <property type="entry name" value="FtsH_fam"/>
    <property type="match status" value="1"/>
</dbReference>
<evidence type="ECO:0000256" key="10">
    <source>
        <dbReference type="ARBA" id="ARBA00022840"/>
    </source>
</evidence>
<dbReference type="Pfam" id="PF00004">
    <property type="entry name" value="AAA"/>
    <property type="match status" value="1"/>
</dbReference>
<dbReference type="InterPro" id="IPR011546">
    <property type="entry name" value="Pept_M41_FtsH_extracell"/>
</dbReference>
<dbReference type="GO" id="GO:0006508">
    <property type="term" value="P:proteolysis"/>
    <property type="evidence" value="ECO:0007669"/>
    <property type="project" value="UniProtKB-KW"/>
</dbReference>
<dbReference type="InterPro" id="IPR037219">
    <property type="entry name" value="Peptidase_M41-like"/>
</dbReference>
<gene>
    <name evidence="15" type="primary">ftsH</name>
    <name evidence="18" type="ORF">A2898_01255</name>
</gene>
<dbReference type="Pfam" id="PF06480">
    <property type="entry name" value="FtsH_ext"/>
    <property type="match status" value="1"/>
</dbReference>
<dbReference type="SMART" id="SM00382">
    <property type="entry name" value="AAA"/>
    <property type="match status" value="1"/>
</dbReference>
<evidence type="ECO:0000256" key="4">
    <source>
        <dbReference type="ARBA" id="ARBA00022670"/>
    </source>
</evidence>
<feature type="domain" description="AAA+ ATPase" evidence="17">
    <location>
        <begin position="196"/>
        <end position="335"/>
    </location>
</feature>
<dbReference type="STRING" id="1798543.A2898_01255"/>
<dbReference type="InterPro" id="IPR003959">
    <property type="entry name" value="ATPase_AAA_core"/>
</dbReference>
<dbReference type="GO" id="GO:0016887">
    <property type="term" value="F:ATP hydrolysis activity"/>
    <property type="evidence" value="ECO:0007669"/>
    <property type="project" value="UniProtKB-UniRule"/>
</dbReference>
<evidence type="ECO:0000256" key="3">
    <source>
        <dbReference type="ARBA" id="ARBA00022475"/>
    </source>
</evidence>
<evidence type="ECO:0000259" key="17">
    <source>
        <dbReference type="SMART" id="SM00382"/>
    </source>
</evidence>
<keyword evidence="6 15" id="KW-0479">Metal-binding</keyword>
<dbReference type="Gene3D" id="1.20.58.760">
    <property type="entry name" value="Peptidase M41"/>
    <property type="match status" value="1"/>
</dbReference>
<evidence type="ECO:0000313" key="18">
    <source>
        <dbReference type="EMBL" id="OGY84710.1"/>
    </source>
</evidence>
<comment type="cofactor">
    <cofactor evidence="15">
        <name>Zn(2+)</name>
        <dbReference type="ChEBI" id="CHEBI:29105"/>
    </cofactor>
    <text evidence="15">Binds 1 zinc ion per subunit.</text>
</comment>